<keyword evidence="4" id="KW-1185">Reference proteome</keyword>
<dbReference type="RefSeq" id="WP_003847225.1">
    <property type="nucleotide sequence ID" value="NZ_CP009244.1"/>
</dbReference>
<proteinExistence type="predicted"/>
<comment type="similarity">
    <text evidence="1">To bacterial alkanal monooxygenase alpha and beta chains.</text>
</comment>
<dbReference type="EC" id="1.-.-.-" evidence="3"/>
<dbReference type="Pfam" id="PF00296">
    <property type="entry name" value="Bac_luciferase"/>
    <property type="match status" value="1"/>
</dbReference>
<dbReference type="InterPro" id="IPR011251">
    <property type="entry name" value="Luciferase-like_dom"/>
</dbReference>
<dbReference type="GO" id="GO:0016491">
    <property type="term" value="F:oxidoreductase activity"/>
    <property type="evidence" value="ECO:0007669"/>
    <property type="project" value="UniProtKB-KW"/>
</dbReference>
<evidence type="ECO:0000259" key="2">
    <source>
        <dbReference type="Pfam" id="PF00296"/>
    </source>
</evidence>
<dbReference type="PANTHER" id="PTHR30137:SF6">
    <property type="entry name" value="LUCIFERASE-LIKE MONOOXYGENASE"/>
    <property type="match status" value="1"/>
</dbReference>
<sequence length="327" mass="35213">MGTVVLMRFSVLDRAAGTHHESHDETLRSVANHAQHVEKLGFSRFLVAEHHGVPGIPGSQPAQLATYVAAHTSTIRVGTGGIMVPNHPPYLIAEQIGLLQSLFPNRIDIGLGSSVGFTKPVREALRQGEPIELKARLEDDVEELLGYLAGTGAVSSFPADNARTPIYMLAGYRSALTAAKHGIGVITGGPLSTQADAIKAYRDNFTPSEFLDEPSAIASLNIAVADTTEKARNLLLPEAHSQVLSRSTGVFDELRVAADLDLDSLTAQQKKRIDESLAHTVYGTKDEVAAMLDDAAQNLSVEEFLVTGDIPDREGRSYSEELLMHLM</sequence>
<dbReference type="Proteomes" id="UP000006015">
    <property type="component" value="Unassembled WGS sequence"/>
</dbReference>
<protein>
    <submittedName>
        <fullName evidence="3">Luciferase family oxidoreductase, FMN-dependent, PP_0088 family</fullName>
        <ecNumber evidence="3">1.-.-.-</ecNumber>
    </submittedName>
</protein>
<dbReference type="Gene3D" id="3.20.20.30">
    <property type="entry name" value="Luciferase-like domain"/>
    <property type="match status" value="1"/>
</dbReference>
<evidence type="ECO:0000313" key="4">
    <source>
        <dbReference type="Proteomes" id="UP000006015"/>
    </source>
</evidence>
<dbReference type="InterPro" id="IPR036661">
    <property type="entry name" value="Luciferase-like_sf"/>
</dbReference>
<dbReference type="SUPFAM" id="SSF51679">
    <property type="entry name" value="Bacterial luciferase-like"/>
    <property type="match status" value="1"/>
</dbReference>
<reference evidence="3 4" key="1">
    <citation type="submission" date="2010-04" db="EMBL/GenBank/DDBJ databases">
        <authorList>
            <person name="Weinstock G."/>
            <person name="Sodergren E."/>
            <person name="Clifton S."/>
            <person name="Fulton L."/>
            <person name="Fulton B."/>
            <person name="Courtney L."/>
            <person name="Fronick C."/>
            <person name="Harrison M."/>
            <person name="Strong C."/>
            <person name="Farmer C."/>
            <person name="Delahaunty K."/>
            <person name="Markovic C."/>
            <person name="Hall O."/>
            <person name="Minx P."/>
            <person name="Tomlinson C."/>
            <person name="Mitreva M."/>
            <person name="Hou S."/>
            <person name="Wollam A."/>
            <person name="Pepin K.H."/>
            <person name="Johnson M."/>
            <person name="Bhonagiri V."/>
            <person name="Zhang X."/>
            <person name="Suruliraj S."/>
            <person name="Warren W."/>
            <person name="Chinwalla A."/>
            <person name="Mardis E.R."/>
            <person name="Wilson R.K."/>
        </authorList>
    </citation>
    <scope>NUCLEOTIDE SEQUENCE [LARGE SCALE GENOMIC DNA]</scope>
    <source>
        <strain evidence="3 4">DSM 20306</strain>
    </source>
</reference>
<dbReference type="NCBIfam" id="TIGR03558">
    <property type="entry name" value="oxido_grp_1"/>
    <property type="match status" value="1"/>
</dbReference>
<dbReference type="InterPro" id="IPR050766">
    <property type="entry name" value="Bact_Lucif_Oxidored"/>
</dbReference>
<dbReference type="PANTHER" id="PTHR30137">
    <property type="entry name" value="LUCIFERASE-LIKE MONOOXYGENASE"/>
    <property type="match status" value="1"/>
</dbReference>
<name>A0ABP2ID23_CORAM</name>
<organism evidence="3 4">
    <name type="scientific">Corynebacterium ammoniagenes DSM 20306</name>
    <dbReference type="NCBI Taxonomy" id="649754"/>
    <lineage>
        <taxon>Bacteria</taxon>
        <taxon>Bacillati</taxon>
        <taxon>Actinomycetota</taxon>
        <taxon>Actinomycetes</taxon>
        <taxon>Mycobacteriales</taxon>
        <taxon>Corynebacteriaceae</taxon>
        <taxon>Corynebacterium</taxon>
    </lineage>
</organism>
<accession>A0ABP2ID23</accession>
<comment type="caution">
    <text evidence="3">The sequence shown here is derived from an EMBL/GenBank/DDBJ whole genome shotgun (WGS) entry which is preliminary data.</text>
</comment>
<dbReference type="EMBL" id="ADNS01000009">
    <property type="protein sequence ID" value="EFG81449.1"/>
    <property type="molecule type" value="Genomic_DNA"/>
</dbReference>
<feature type="domain" description="Luciferase-like" evidence="2">
    <location>
        <begin position="7"/>
        <end position="299"/>
    </location>
</feature>
<dbReference type="InterPro" id="IPR019949">
    <property type="entry name" value="CmoO-like"/>
</dbReference>
<gene>
    <name evidence="3" type="ORF">HMPREF0281_01223</name>
</gene>
<keyword evidence="3" id="KW-0560">Oxidoreductase</keyword>
<evidence type="ECO:0000256" key="1">
    <source>
        <dbReference type="ARBA" id="ARBA00007789"/>
    </source>
</evidence>
<evidence type="ECO:0000313" key="3">
    <source>
        <dbReference type="EMBL" id="EFG81449.1"/>
    </source>
</evidence>